<name>A0A385SGI3_9BACT</name>
<dbReference type="RefSeq" id="WP_119752886.1">
    <property type="nucleotide sequence ID" value="NZ_CP032382.1"/>
</dbReference>
<dbReference type="KEGG" id="chk:D4L85_02765"/>
<dbReference type="OrthoDB" id="9833236at2"/>
<accession>A0A385SGI3</accession>
<dbReference type="AlphaFoldDB" id="A0A385SGI3"/>
<reference evidence="2" key="1">
    <citation type="submission" date="2018-09" db="EMBL/GenBank/DDBJ databases">
        <title>Chryseolinea sp. KIS68-18 isolated from soil.</title>
        <authorList>
            <person name="Weon H.-Y."/>
            <person name="Kwon S.-W."/>
            <person name="Lee S.A."/>
        </authorList>
    </citation>
    <scope>NUCLEOTIDE SEQUENCE [LARGE SCALE GENOMIC DNA]</scope>
    <source>
        <strain evidence="2">KIS68-18</strain>
    </source>
</reference>
<proteinExistence type="predicted"/>
<evidence type="ECO:0000313" key="2">
    <source>
        <dbReference type="Proteomes" id="UP000266183"/>
    </source>
</evidence>
<protein>
    <submittedName>
        <fullName evidence="1">Uncharacterized protein</fullName>
    </submittedName>
</protein>
<organism evidence="1 2">
    <name type="scientific">Chryseolinea soli</name>
    <dbReference type="NCBI Taxonomy" id="2321403"/>
    <lineage>
        <taxon>Bacteria</taxon>
        <taxon>Pseudomonadati</taxon>
        <taxon>Bacteroidota</taxon>
        <taxon>Cytophagia</taxon>
        <taxon>Cytophagales</taxon>
        <taxon>Fulvivirgaceae</taxon>
        <taxon>Chryseolinea</taxon>
    </lineage>
</organism>
<gene>
    <name evidence="1" type="ORF">D4L85_02765</name>
</gene>
<sequence length="118" mass="13282">MEQKKMHCLVLDAVQGHSLSIVEILSMVKKAIGGKNEDQLVNALIGSMSFLLTANYIRVFEGYSFTGEETALDNFEVNVERLMGYVDDWKKSDYVGVNYKIAITDEGIGFFMRSCKVQ</sequence>
<dbReference type="EMBL" id="CP032382">
    <property type="protein sequence ID" value="AYB29571.1"/>
    <property type="molecule type" value="Genomic_DNA"/>
</dbReference>
<dbReference type="Proteomes" id="UP000266183">
    <property type="component" value="Chromosome"/>
</dbReference>
<evidence type="ECO:0000313" key="1">
    <source>
        <dbReference type="EMBL" id="AYB29571.1"/>
    </source>
</evidence>
<keyword evidence="2" id="KW-1185">Reference proteome</keyword>